<dbReference type="AlphaFoldDB" id="A0AAE3XPC1"/>
<dbReference type="Proteomes" id="UP001185092">
    <property type="component" value="Unassembled WGS sequence"/>
</dbReference>
<dbReference type="RefSeq" id="WP_309940042.1">
    <property type="nucleotide sequence ID" value="NZ_AP025305.1"/>
</dbReference>
<gene>
    <name evidence="1" type="ORF">HNQ88_003236</name>
</gene>
<dbReference type="EMBL" id="JAVDQD010000004">
    <property type="protein sequence ID" value="MDR6240170.1"/>
    <property type="molecule type" value="Genomic_DNA"/>
</dbReference>
<proteinExistence type="predicted"/>
<protein>
    <submittedName>
        <fullName evidence="1">Uncharacterized protein</fullName>
    </submittedName>
</protein>
<accession>A0AAE3XPC1</accession>
<comment type="caution">
    <text evidence="1">The sequence shown here is derived from an EMBL/GenBank/DDBJ whole genome shotgun (WGS) entry which is preliminary data.</text>
</comment>
<sequence length="127" mass="14573">MLKALRHIHCSYILLPLCLFLLNSSVDIPMSKLQQEEALPHGRIDTLFELVMHLCDSDHFNDYFDPAEENSEEIPSDNTQLKKYWNTVFNSIATSESIAIETKKPKSFYISLYLSLNQEPDSPPPLS</sequence>
<keyword evidence="2" id="KW-1185">Reference proteome</keyword>
<reference evidence="1" key="1">
    <citation type="submission" date="2023-07" db="EMBL/GenBank/DDBJ databases">
        <title>Genomic Encyclopedia of Type Strains, Phase IV (KMG-IV): sequencing the most valuable type-strain genomes for metagenomic binning, comparative biology and taxonomic classification.</title>
        <authorList>
            <person name="Goeker M."/>
        </authorList>
    </citation>
    <scope>NUCLEOTIDE SEQUENCE</scope>
    <source>
        <strain evidence="1">DSM 26174</strain>
    </source>
</reference>
<organism evidence="1 2">
    <name type="scientific">Aureibacter tunicatorum</name>
    <dbReference type="NCBI Taxonomy" id="866807"/>
    <lineage>
        <taxon>Bacteria</taxon>
        <taxon>Pseudomonadati</taxon>
        <taxon>Bacteroidota</taxon>
        <taxon>Cytophagia</taxon>
        <taxon>Cytophagales</taxon>
        <taxon>Persicobacteraceae</taxon>
        <taxon>Aureibacter</taxon>
    </lineage>
</organism>
<name>A0AAE3XPC1_9BACT</name>
<evidence type="ECO:0000313" key="2">
    <source>
        <dbReference type="Proteomes" id="UP001185092"/>
    </source>
</evidence>
<evidence type="ECO:0000313" key="1">
    <source>
        <dbReference type="EMBL" id="MDR6240170.1"/>
    </source>
</evidence>